<gene>
    <name evidence="1" type="ORF">OSTQU699_LOCUS6494</name>
</gene>
<dbReference type="InterPro" id="IPR022601">
    <property type="entry name" value="DUF3160"/>
</dbReference>
<sequence length="651" mass="72237">MLIDAETHCLAPRLRGVLQGMRGAVPKAAADLESTTLEQGLQDADWFLTVAISLLNGKDPKGGPARMAAVDFSQDFGREASALGNDARVGATLAMVEGEQLANCEMFGTQLLFDFSQFKPRGHYEKSPALRRYFRAFMWCGRTVMPMGGGEDGRDTRGLGCALALLHLLQESGHFEGWEVLEDTLAAFVGEADSMTFRQLDAVVRQYCSQAGVQTLKELREVHSLSELLVLIKNAGLGKEAICSSVVEDSSRNPPAFTFSGQKFIMDSWAMSNSVYDRIAYNGKKVPHIHPSCLDVCFSVLGNDSVVPQIVNRVKESKLPFHSSLAAIRAVFDALEEKTWRKSLYALWLRLLRTLSTPTTDDQFPEAMRTRAWAAKTAETQAASWAQLRHDTILYAKQSYGCCGGCEYPAGYVEPRPDFWAAFLDMIGRVKEILLNGAVGDGPEADLIEKAKRDLSCGKRNISQVLSLRHETRYCPRPAREENSTLEILRKQITVMERWEDALLTIHAIAKKELRHHPMNKAETEFLKKVVRKDFGGSGPPRYNGWYCGLFYKSAEDSCERDVIVADVHTQPPGDMDPEGFVLHQGVSLPALMTIAVNTGPDLAVYVGPVFSHHEFELKGVHRLSDSEWNQRVRSGDLPAAADWKTFIAAS</sequence>
<organism evidence="1 2">
    <name type="scientific">Ostreobium quekettii</name>
    <dbReference type="NCBI Taxonomy" id="121088"/>
    <lineage>
        <taxon>Eukaryota</taxon>
        <taxon>Viridiplantae</taxon>
        <taxon>Chlorophyta</taxon>
        <taxon>core chlorophytes</taxon>
        <taxon>Ulvophyceae</taxon>
        <taxon>TCBD clade</taxon>
        <taxon>Bryopsidales</taxon>
        <taxon>Ostreobineae</taxon>
        <taxon>Ostreobiaceae</taxon>
        <taxon>Ostreobium</taxon>
    </lineage>
</organism>
<dbReference type="Proteomes" id="UP000708148">
    <property type="component" value="Unassembled WGS sequence"/>
</dbReference>
<proteinExistence type="predicted"/>
<dbReference type="EMBL" id="CAJHUC010001442">
    <property type="protein sequence ID" value="CAD7701135.1"/>
    <property type="molecule type" value="Genomic_DNA"/>
</dbReference>
<evidence type="ECO:0000313" key="1">
    <source>
        <dbReference type="EMBL" id="CAD7701135.1"/>
    </source>
</evidence>
<dbReference type="SMART" id="SM01325">
    <property type="entry name" value="DUF3160"/>
    <property type="match status" value="1"/>
</dbReference>
<comment type="caution">
    <text evidence="1">The sequence shown here is derived from an EMBL/GenBank/DDBJ whole genome shotgun (WGS) entry which is preliminary data.</text>
</comment>
<dbReference type="OrthoDB" id="163095at2759"/>
<accession>A0A8S1J5X1</accession>
<dbReference type="Pfam" id="PF11369">
    <property type="entry name" value="DUF3160"/>
    <property type="match status" value="1"/>
</dbReference>
<name>A0A8S1J5X1_9CHLO</name>
<protein>
    <submittedName>
        <fullName evidence="1">Uncharacterized protein</fullName>
    </submittedName>
</protein>
<keyword evidence="2" id="KW-1185">Reference proteome</keyword>
<reference evidence="1" key="1">
    <citation type="submission" date="2020-12" db="EMBL/GenBank/DDBJ databases">
        <authorList>
            <person name="Iha C."/>
        </authorList>
    </citation>
    <scope>NUCLEOTIDE SEQUENCE</scope>
</reference>
<dbReference type="AlphaFoldDB" id="A0A8S1J5X1"/>
<evidence type="ECO:0000313" key="2">
    <source>
        <dbReference type="Proteomes" id="UP000708148"/>
    </source>
</evidence>